<gene>
    <name evidence="1" type="ORF">NQ317_011953</name>
</gene>
<sequence length="515" mass="58866">MKFGGYGARATKTKLDSLPMMVRWIWTRTAACNSRVLLFVFAVVVLIYVSYSVVEDSESFQKEYIEHPVSYSSGNPKYLINTSKCRIPDVDPYNKDVYQYLFKERYIPCTKLGLLTYIEKNDSVVRLRVNTTLLSSYSYFHISCCYYKILRISDTNIASSACEHFENDTVITHPFIKVACSTFLVKSTPTLTPPSFPLKRQRQQTREKNRFSVLLVGIDTISKLNLVRSLPKTYAYVEKNFISLGGYNKIGDNTFPNLMAILTGQNEDQLNTQNVARKYGKITVGLFGMRLNHPPTDYYCTPYMWRLRGWNVPIFGLFWMNSFSHDDFNMASAMDEKVLGFLGDTSFRESHDNTILIFLAITVLAAIEQHWCTCTGHHYINPNETFVRSVATFVIEQINGVVKSFTEGLQCADYTLNKVVSAGISEHYRNEKNETVYYLLVIIRSEPGAMFEATVEAYVNTVKDNFKLLGDVSRVDSYGENSFCVGDTTLRKYCYCDGYVKKHLRLLGKLLGNVD</sequence>
<proteinExistence type="predicted"/>
<dbReference type="PANTHER" id="PTHR10974:SF9">
    <property type="entry name" value="DUF229 DOMAIN CONTAINING PROTEIN-RELATED"/>
    <property type="match status" value="1"/>
</dbReference>
<dbReference type="Pfam" id="PF02995">
    <property type="entry name" value="DUF229"/>
    <property type="match status" value="3"/>
</dbReference>
<evidence type="ECO:0000313" key="1">
    <source>
        <dbReference type="EMBL" id="KAJ8973661.1"/>
    </source>
</evidence>
<comment type="caution">
    <text evidence="1">The sequence shown here is derived from an EMBL/GenBank/DDBJ whole genome shotgun (WGS) entry which is preliminary data.</text>
</comment>
<dbReference type="Proteomes" id="UP001162164">
    <property type="component" value="Unassembled WGS sequence"/>
</dbReference>
<dbReference type="InterPro" id="IPR004245">
    <property type="entry name" value="DUF229"/>
</dbReference>
<protein>
    <submittedName>
        <fullName evidence="1">Uncharacterized protein</fullName>
    </submittedName>
</protein>
<name>A0ABQ9J6S2_9CUCU</name>
<reference evidence="1" key="1">
    <citation type="journal article" date="2023" name="Insect Mol. Biol.">
        <title>Genome sequencing provides insights into the evolution of gene families encoding plant cell wall-degrading enzymes in longhorned beetles.</title>
        <authorList>
            <person name="Shin N.R."/>
            <person name="Okamura Y."/>
            <person name="Kirsch R."/>
            <person name="Pauchet Y."/>
        </authorList>
    </citation>
    <scope>NUCLEOTIDE SEQUENCE</scope>
    <source>
        <strain evidence="1">MMC_N1</strain>
    </source>
</reference>
<dbReference type="EMBL" id="JAPWTJ010001137">
    <property type="protein sequence ID" value="KAJ8973661.1"/>
    <property type="molecule type" value="Genomic_DNA"/>
</dbReference>
<dbReference type="PANTHER" id="PTHR10974">
    <property type="entry name" value="FI08016P-RELATED"/>
    <property type="match status" value="1"/>
</dbReference>
<organism evidence="1 2">
    <name type="scientific">Molorchus minor</name>
    <dbReference type="NCBI Taxonomy" id="1323400"/>
    <lineage>
        <taxon>Eukaryota</taxon>
        <taxon>Metazoa</taxon>
        <taxon>Ecdysozoa</taxon>
        <taxon>Arthropoda</taxon>
        <taxon>Hexapoda</taxon>
        <taxon>Insecta</taxon>
        <taxon>Pterygota</taxon>
        <taxon>Neoptera</taxon>
        <taxon>Endopterygota</taxon>
        <taxon>Coleoptera</taxon>
        <taxon>Polyphaga</taxon>
        <taxon>Cucujiformia</taxon>
        <taxon>Chrysomeloidea</taxon>
        <taxon>Cerambycidae</taxon>
        <taxon>Lamiinae</taxon>
        <taxon>Monochamini</taxon>
        <taxon>Molorchus</taxon>
    </lineage>
</organism>
<keyword evidence="2" id="KW-1185">Reference proteome</keyword>
<evidence type="ECO:0000313" key="2">
    <source>
        <dbReference type="Proteomes" id="UP001162164"/>
    </source>
</evidence>
<accession>A0ABQ9J6S2</accession>